<accession>A0A2J0PSH4</accession>
<reference evidence="4 5" key="1">
    <citation type="journal article" date="2017" name="J. Antimicrob. Chemother.">
        <title>Characterization of the population structure, drug resistance mechanisms and plasmids of the community-associated Enterobacter cloacae complex in China.</title>
        <authorList>
            <person name="Zhou K."/>
            <person name="Yu W."/>
            <person name="Cao X."/>
            <person name="Shen P."/>
            <person name="Lu H."/>
            <person name="Luo Q."/>
            <person name="Rossen J.W.A."/>
            <person name="Xiao Y."/>
        </authorList>
    </citation>
    <scope>NUCLEOTIDE SEQUENCE [LARGE SCALE GENOMIC DNA]</scope>
    <source>
        <strain evidence="4">ECC1097</strain>
    </source>
</reference>
<dbReference type="AlphaFoldDB" id="A0A2J0PSH4"/>
<evidence type="ECO:0000259" key="3">
    <source>
        <dbReference type="Pfam" id="PF13392"/>
    </source>
</evidence>
<evidence type="ECO:0000256" key="1">
    <source>
        <dbReference type="SAM" id="MobiDB-lite"/>
    </source>
</evidence>
<feature type="domain" description="HNH nuclease" evidence="3">
    <location>
        <begin position="75"/>
        <end position="119"/>
    </location>
</feature>
<feature type="domain" description="NUMOD4" evidence="2">
    <location>
        <begin position="15"/>
        <end position="66"/>
    </location>
</feature>
<dbReference type="SUPFAM" id="SSF54060">
    <property type="entry name" value="His-Me finger endonucleases"/>
    <property type="match status" value="1"/>
</dbReference>
<feature type="region of interest" description="Disordered" evidence="1">
    <location>
        <begin position="132"/>
        <end position="163"/>
    </location>
</feature>
<dbReference type="RefSeq" id="WP_071684198.1">
    <property type="nucleotide sequence ID" value="NZ_JAKMLU010000018.1"/>
</dbReference>
<evidence type="ECO:0000259" key="2">
    <source>
        <dbReference type="Pfam" id="PF07463"/>
    </source>
</evidence>
<proteinExistence type="predicted"/>
<organism evidence="4">
    <name type="scientific">Enterobacter kobei</name>
    <dbReference type="NCBI Taxonomy" id="208224"/>
    <lineage>
        <taxon>Bacteria</taxon>
        <taxon>Pseudomonadati</taxon>
        <taxon>Pseudomonadota</taxon>
        <taxon>Gammaproteobacteria</taxon>
        <taxon>Enterobacterales</taxon>
        <taxon>Enterobacteriaceae</taxon>
        <taxon>Enterobacter</taxon>
        <taxon>Enterobacter cloacae complex</taxon>
    </lineage>
</organism>
<dbReference type="Pfam" id="PF07463">
    <property type="entry name" value="NUMOD4"/>
    <property type="match status" value="1"/>
</dbReference>
<sequence>MTDYTGSNTPADQRIWKPIHGYEGLYEACSSGEIRSVDRLDRFGRVRTGKQLKLYDHSNGYSSIGLCKNGVKTYYLVHRIVASTFICEPPDGFVANHINGNKKDNRVENLEWCSMADNNKHAHRMGLNYISEKNRSRTSERMKKRHAESRKRKAKLLARREAA</sequence>
<evidence type="ECO:0008006" key="6">
    <source>
        <dbReference type="Google" id="ProtNLM"/>
    </source>
</evidence>
<dbReference type="Proteomes" id="UP000230495">
    <property type="component" value="Unassembled WGS sequence"/>
</dbReference>
<gene>
    <name evidence="4" type="ORF">B9Q37_00035</name>
</gene>
<comment type="caution">
    <text evidence="4">The sequence shown here is derived from an EMBL/GenBank/DDBJ whole genome shotgun (WGS) entry which is preliminary data.</text>
</comment>
<dbReference type="InterPro" id="IPR044925">
    <property type="entry name" value="His-Me_finger_sf"/>
</dbReference>
<evidence type="ECO:0000313" key="5">
    <source>
        <dbReference type="Proteomes" id="UP000230495"/>
    </source>
</evidence>
<name>A0A2J0PSH4_9ENTR</name>
<feature type="compositionally biased region" description="Basic and acidic residues" evidence="1">
    <location>
        <begin position="132"/>
        <end position="141"/>
    </location>
</feature>
<dbReference type="Pfam" id="PF13392">
    <property type="entry name" value="HNH_3"/>
    <property type="match status" value="1"/>
</dbReference>
<dbReference type="EMBL" id="NEEU01000001">
    <property type="protein sequence ID" value="PJD77084.1"/>
    <property type="molecule type" value="Genomic_DNA"/>
</dbReference>
<dbReference type="InterPro" id="IPR003615">
    <property type="entry name" value="HNH_nuc"/>
</dbReference>
<protein>
    <recommendedName>
        <fullName evidence="6">HNH endonuclease</fullName>
    </recommendedName>
</protein>
<dbReference type="Gene3D" id="3.90.75.20">
    <property type="match status" value="1"/>
</dbReference>
<dbReference type="InterPro" id="IPR010902">
    <property type="entry name" value="NUMOD4"/>
</dbReference>
<dbReference type="OrthoDB" id="6631788at2"/>
<evidence type="ECO:0000313" key="4">
    <source>
        <dbReference type="EMBL" id="PJD77084.1"/>
    </source>
</evidence>
<dbReference type="GO" id="GO:0016788">
    <property type="term" value="F:hydrolase activity, acting on ester bonds"/>
    <property type="evidence" value="ECO:0007669"/>
    <property type="project" value="InterPro"/>
</dbReference>
<feature type="compositionally biased region" description="Basic residues" evidence="1">
    <location>
        <begin position="142"/>
        <end position="157"/>
    </location>
</feature>